<keyword evidence="2" id="KW-0408">Iron</keyword>
<evidence type="ECO:0000313" key="4">
    <source>
        <dbReference type="Proteomes" id="UP000246077"/>
    </source>
</evidence>
<organism evidence="3 4">
    <name type="scientific">Zavarzinia compransoris</name>
    <dbReference type="NCBI Taxonomy" id="1264899"/>
    <lineage>
        <taxon>Bacteria</taxon>
        <taxon>Pseudomonadati</taxon>
        <taxon>Pseudomonadota</taxon>
        <taxon>Alphaproteobacteria</taxon>
        <taxon>Rhodospirillales</taxon>
        <taxon>Zavarziniaceae</taxon>
        <taxon>Zavarzinia</taxon>
    </lineage>
</organism>
<dbReference type="Pfam" id="PF05721">
    <property type="entry name" value="PhyH"/>
    <property type="match status" value="1"/>
</dbReference>
<dbReference type="AlphaFoldDB" id="A0A317E6Q2"/>
<dbReference type="RefSeq" id="WP_109920550.1">
    <property type="nucleotide sequence ID" value="NZ_QGLF01000002.1"/>
</dbReference>
<evidence type="ECO:0000313" key="3">
    <source>
        <dbReference type="EMBL" id="PWR21906.1"/>
    </source>
</evidence>
<reference evidence="4" key="1">
    <citation type="submission" date="2018-05" db="EMBL/GenBank/DDBJ databases">
        <title>Zavarzinia sp. HR-AS.</title>
        <authorList>
            <person name="Lee Y."/>
            <person name="Jeon C.O."/>
        </authorList>
    </citation>
    <scope>NUCLEOTIDE SEQUENCE [LARGE SCALE GENOMIC DNA]</scope>
    <source>
        <strain evidence="4">DSM 1231</strain>
    </source>
</reference>
<proteinExistence type="predicted"/>
<dbReference type="EMBL" id="QGLF01000002">
    <property type="protein sequence ID" value="PWR21906.1"/>
    <property type="molecule type" value="Genomic_DNA"/>
</dbReference>
<protein>
    <submittedName>
        <fullName evidence="3">Phytanoyl-CoA dioxygenase family protein</fullName>
    </submittedName>
</protein>
<gene>
    <name evidence="3" type="ORF">DKG75_07950</name>
</gene>
<dbReference type="Proteomes" id="UP000246077">
    <property type="component" value="Unassembled WGS sequence"/>
</dbReference>
<dbReference type="Gene3D" id="2.60.120.620">
    <property type="entry name" value="q2cbj1_9rhob like domain"/>
    <property type="match status" value="1"/>
</dbReference>
<accession>A0A317E6Q2</accession>
<dbReference type="SUPFAM" id="SSF51197">
    <property type="entry name" value="Clavaminate synthase-like"/>
    <property type="match status" value="1"/>
</dbReference>
<comment type="caution">
    <text evidence="3">The sequence shown here is derived from an EMBL/GenBank/DDBJ whole genome shotgun (WGS) entry which is preliminary data.</text>
</comment>
<sequence length="290" mass="32703">MLKFTSEQIAQYRRDGFLIVDRIISDEMVAAIKARFEPLFVDGRYETGIRPDEVNLPEGDPPYTKQICNGWRADLTVARTAFDPAIGEACATLAGWPGARLQIDNLLWKPPAGRPIGFHQDSAYLHWLDKPDMTTCWIALDDTTAEGGPIMYLRGSQKWGISQPIARFHGPEDDMLEAREWAEKNGFEIDLVPIVVPAGGGAFHDGWTWHGSRVNRMPVPRRSISIHMLNAEARYNPDKLTIGTGPVYSRFMKFGTNELDDNFFPVTWHESGYRTPGLDDYVRHGRKVAA</sequence>
<dbReference type="PANTHER" id="PTHR20883">
    <property type="entry name" value="PHYTANOYL-COA DIOXYGENASE DOMAIN CONTAINING 1"/>
    <property type="match status" value="1"/>
</dbReference>
<keyword evidence="4" id="KW-1185">Reference proteome</keyword>
<keyword evidence="3" id="KW-0223">Dioxygenase</keyword>
<dbReference type="InterPro" id="IPR008775">
    <property type="entry name" value="Phytyl_CoA_dOase-like"/>
</dbReference>
<dbReference type="OrthoDB" id="2560571at2"/>
<name>A0A317E6Q2_9PROT</name>
<dbReference type="PANTHER" id="PTHR20883:SF15">
    <property type="entry name" value="PHYTANOYL-COA DIOXYGENASE DOMAIN-CONTAINING PROTEIN 1"/>
    <property type="match status" value="1"/>
</dbReference>
<keyword evidence="3" id="KW-0560">Oxidoreductase</keyword>
<evidence type="ECO:0000256" key="1">
    <source>
        <dbReference type="ARBA" id="ARBA00022723"/>
    </source>
</evidence>
<dbReference type="GO" id="GO:0005506">
    <property type="term" value="F:iron ion binding"/>
    <property type="evidence" value="ECO:0007669"/>
    <property type="project" value="UniProtKB-ARBA"/>
</dbReference>
<dbReference type="GO" id="GO:0016706">
    <property type="term" value="F:2-oxoglutarate-dependent dioxygenase activity"/>
    <property type="evidence" value="ECO:0007669"/>
    <property type="project" value="UniProtKB-ARBA"/>
</dbReference>
<keyword evidence="1" id="KW-0479">Metal-binding</keyword>
<evidence type="ECO:0000256" key="2">
    <source>
        <dbReference type="ARBA" id="ARBA00023004"/>
    </source>
</evidence>